<dbReference type="Pfam" id="PF04892">
    <property type="entry name" value="VanZ"/>
    <property type="match status" value="1"/>
</dbReference>
<feature type="transmembrane region" description="Helical" evidence="1">
    <location>
        <begin position="60"/>
        <end position="80"/>
    </location>
</feature>
<dbReference type="RefSeq" id="WP_162355999.1">
    <property type="nucleotide sequence ID" value="NZ_CP048209.1"/>
</dbReference>
<proteinExistence type="predicted"/>
<evidence type="ECO:0000259" key="2">
    <source>
        <dbReference type="Pfam" id="PF04892"/>
    </source>
</evidence>
<sequence length="143" mass="16506">MFRAAIAMLWCVFLFVCTCTQNFKLMVIYRYIHFRFNPHPDWHQILIVPSEDIIYSHTNWYLLQKAGHFLGFAILSAMLYKPGRSYGIVLAIGYAIVTEVLQLYFSRDGRIVDVCIDTAGILLAYLLLRAYGSKRSVPLPPPR</sequence>
<dbReference type="InterPro" id="IPR006976">
    <property type="entry name" value="VanZ-like"/>
</dbReference>
<name>A0A6C0FWU0_9BACL</name>
<feature type="transmembrane region" description="Helical" evidence="1">
    <location>
        <begin position="111"/>
        <end position="128"/>
    </location>
</feature>
<keyword evidence="1" id="KW-0812">Transmembrane</keyword>
<evidence type="ECO:0000313" key="4">
    <source>
        <dbReference type="Proteomes" id="UP000476064"/>
    </source>
</evidence>
<accession>A0A6C0FWU0</accession>
<feature type="domain" description="VanZ-like" evidence="2">
    <location>
        <begin position="7"/>
        <end position="129"/>
    </location>
</feature>
<dbReference type="EMBL" id="CP048209">
    <property type="protein sequence ID" value="QHT59933.1"/>
    <property type="molecule type" value="Genomic_DNA"/>
</dbReference>
<keyword evidence="1" id="KW-0472">Membrane</keyword>
<feature type="transmembrane region" description="Helical" evidence="1">
    <location>
        <begin position="87"/>
        <end position="105"/>
    </location>
</feature>
<gene>
    <name evidence="3" type="ORF">GXP70_08185</name>
</gene>
<evidence type="ECO:0000256" key="1">
    <source>
        <dbReference type="SAM" id="Phobius"/>
    </source>
</evidence>
<organism evidence="3 4">
    <name type="scientific">Paenibacillus lycopersici</name>
    <dbReference type="NCBI Taxonomy" id="2704462"/>
    <lineage>
        <taxon>Bacteria</taxon>
        <taxon>Bacillati</taxon>
        <taxon>Bacillota</taxon>
        <taxon>Bacilli</taxon>
        <taxon>Bacillales</taxon>
        <taxon>Paenibacillaceae</taxon>
        <taxon>Paenibacillus</taxon>
    </lineage>
</organism>
<keyword evidence="1" id="KW-1133">Transmembrane helix</keyword>
<dbReference type="AlphaFoldDB" id="A0A6C0FWU0"/>
<reference evidence="3 4" key="1">
    <citation type="submission" date="2020-01" db="EMBL/GenBank/DDBJ databases">
        <title>Paenibacillus sp. nov., isolated from tomato rhizosphere.</title>
        <authorList>
            <person name="Weon H.-Y."/>
            <person name="Lee S.A."/>
        </authorList>
    </citation>
    <scope>NUCLEOTIDE SEQUENCE [LARGE SCALE GENOMIC DNA]</scope>
    <source>
        <strain evidence="3 4">12200R-189</strain>
    </source>
</reference>
<dbReference type="Proteomes" id="UP000476064">
    <property type="component" value="Chromosome"/>
</dbReference>
<protein>
    <recommendedName>
        <fullName evidence="2">VanZ-like domain-containing protein</fullName>
    </recommendedName>
</protein>
<dbReference type="NCBIfam" id="NF037970">
    <property type="entry name" value="vanZ_1"/>
    <property type="match status" value="1"/>
</dbReference>
<evidence type="ECO:0000313" key="3">
    <source>
        <dbReference type="EMBL" id="QHT59933.1"/>
    </source>
</evidence>
<dbReference type="KEGG" id="plyc:GXP70_08185"/>
<keyword evidence="4" id="KW-1185">Reference proteome</keyword>